<comment type="caution">
    <text evidence="1">The sequence shown here is derived from an EMBL/GenBank/DDBJ whole genome shotgun (WGS) entry which is preliminary data.</text>
</comment>
<proteinExistence type="predicted"/>
<accession>A0A520KHY2</accession>
<dbReference type="Proteomes" id="UP000316217">
    <property type="component" value="Unassembled WGS sequence"/>
</dbReference>
<gene>
    <name evidence="1" type="ORF">EF810_06695</name>
</gene>
<evidence type="ECO:0000313" key="2">
    <source>
        <dbReference type="Proteomes" id="UP000316217"/>
    </source>
</evidence>
<dbReference type="EMBL" id="RXII01000104">
    <property type="protein sequence ID" value="RZN59543.1"/>
    <property type="molecule type" value="Genomic_DNA"/>
</dbReference>
<protein>
    <submittedName>
        <fullName evidence="1">Uncharacterized protein</fullName>
    </submittedName>
</protein>
<reference evidence="1 2" key="1">
    <citation type="journal article" date="2019" name="Nat. Microbiol.">
        <title>Wide diversity of methane and short-chain alkane metabolisms in uncultured archaea.</title>
        <authorList>
            <person name="Borrel G."/>
            <person name="Adam P.S."/>
            <person name="McKay L.J."/>
            <person name="Chen L.X."/>
            <person name="Sierra-Garcia I.N."/>
            <person name="Sieber C.M."/>
            <person name="Letourneur Q."/>
            <person name="Ghozlane A."/>
            <person name="Andersen G.L."/>
            <person name="Li W.J."/>
            <person name="Hallam S.J."/>
            <person name="Muyzer G."/>
            <person name="de Oliveira V.M."/>
            <person name="Inskeep W.P."/>
            <person name="Banfield J.F."/>
            <person name="Gribaldo S."/>
        </authorList>
    </citation>
    <scope>NUCLEOTIDE SEQUENCE [LARGE SCALE GENOMIC DNA]</scope>
    <source>
        <strain evidence="1">NM4</strain>
    </source>
</reference>
<evidence type="ECO:0000313" key="1">
    <source>
        <dbReference type="EMBL" id="RZN59543.1"/>
    </source>
</evidence>
<organism evidence="1 2">
    <name type="scientific">Candidatus Methanodesulfokora washburnensis</name>
    <dbReference type="NCBI Taxonomy" id="2478471"/>
    <lineage>
        <taxon>Archaea</taxon>
        <taxon>Thermoproteota</taxon>
        <taxon>Candidatus Korarchaeia</taxon>
        <taxon>Candidatus Korarchaeia incertae sedis</taxon>
        <taxon>Candidatus Methanodesulfokora</taxon>
    </lineage>
</organism>
<name>A0A520KHY2_9CREN</name>
<dbReference type="AlphaFoldDB" id="A0A520KHY2"/>
<sequence length="136" mass="15614">MKPGEDVLRRLLEDEEYKKAKDAFMRYLAAYKVIEQNLSLFDKMARCRDAGDFISAVYESIRVKDRILDRLVEEVKDGRIGVVFEYKSADELKKIFSVGQDHIEKLVELAREDPRVVGSFISASALAYAGLYEKGR</sequence>